<organism evidence="1 2">
    <name type="scientific">Catharanthus roseus</name>
    <name type="common">Madagascar periwinkle</name>
    <name type="synonym">Vinca rosea</name>
    <dbReference type="NCBI Taxonomy" id="4058"/>
    <lineage>
        <taxon>Eukaryota</taxon>
        <taxon>Viridiplantae</taxon>
        <taxon>Streptophyta</taxon>
        <taxon>Embryophyta</taxon>
        <taxon>Tracheophyta</taxon>
        <taxon>Spermatophyta</taxon>
        <taxon>Magnoliopsida</taxon>
        <taxon>eudicotyledons</taxon>
        <taxon>Gunneridae</taxon>
        <taxon>Pentapetalae</taxon>
        <taxon>asterids</taxon>
        <taxon>lamiids</taxon>
        <taxon>Gentianales</taxon>
        <taxon>Apocynaceae</taxon>
        <taxon>Rauvolfioideae</taxon>
        <taxon>Vinceae</taxon>
        <taxon>Catharanthinae</taxon>
        <taxon>Catharanthus</taxon>
    </lineage>
</organism>
<reference evidence="2" key="1">
    <citation type="journal article" date="2023" name="Nat. Plants">
        <title>Single-cell RNA sequencing provides a high-resolution roadmap for understanding the multicellular compartmentation of specialized metabolism.</title>
        <authorList>
            <person name="Sun S."/>
            <person name="Shen X."/>
            <person name="Li Y."/>
            <person name="Li Y."/>
            <person name="Wang S."/>
            <person name="Li R."/>
            <person name="Zhang H."/>
            <person name="Shen G."/>
            <person name="Guo B."/>
            <person name="Wei J."/>
            <person name="Xu J."/>
            <person name="St-Pierre B."/>
            <person name="Chen S."/>
            <person name="Sun C."/>
        </authorList>
    </citation>
    <scope>NUCLEOTIDE SEQUENCE [LARGE SCALE GENOMIC DNA]</scope>
</reference>
<proteinExistence type="predicted"/>
<comment type="caution">
    <text evidence="1">The sequence shown here is derived from an EMBL/GenBank/DDBJ whole genome shotgun (WGS) entry which is preliminary data.</text>
</comment>
<gene>
    <name evidence="1" type="ORF">M9H77_26746</name>
</gene>
<protein>
    <submittedName>
        <fullName evidence="1">Uncharacterized protein</fullName>
    </submittedName>
</protein>
<sequence length="724" mass="81376">MTLENGVNTYGLTIALELHPDESTKPCFLIVVNTTGLRKRIALYVASPPYEGASSDGVDDLDSGEWIHLNRAIDRGECGPIGLRGHRIMLCGGVRPPSEESGGTRHREAALMSLDSLRLPSYARNPYSGSSISIVRIKCFLSILHKNGLVKLHHHYFKEITEMHTHVDSLSVCAHVFHFMFSSQINSGQTERADPTDSETVEGPAVQGVEPGVSVDEDPREAESDVGMLPEQEGAAPAPVDAESMDTLTMGGSPVPLSPICGYYLWSGQQVEAAGQQITELREEISRVDALFYTARQAHRQVAARSAMLEVELVQVREAHAAREREIQELTGEWDWLRRNMSDSRPCNYADKAMSENSQSRQPEPTRKNTPRPERATHMVVENFIIRMTELLETSMATRRNERFRPPEFYREAEQEIKEELFLEQLNDIYDTLRYEDALRVTFAGFRLQGMAKDWWLRASEARALKNQPWTWINFQEESKRESIDTDENKTRQFVKGLREELHQELARLPPMGFATVVEATTRTEMADQAVTQRKAAIGSAATPYKCPVQGPWKSRDFKRPHGEQRIRNGGRQTLTPGGVHRILWTIAPELHPDEYTKPYFLIAVNTTGLAIHRSHAPYRVTVLDYVDVFGSVRGLHYAGLVSDDLVLESGPSLLSPIVALHVSLHSGVEAALMCLDSLRFPAALETLIPINSGQTEVGFLNCMIYEACIFELYFMLLVIKYVT</sequence>
<evidence type="ECO:0000313" key="2">
    <source>
        <dbReference type="Proteomes" id="UP001060085"/>
    </source>
</evidence>
<evidence type="ECO:0000313" key="1">
    <source>
        <dbReference type="EMBL" id="KAI5657953.1"/>
    </source>
</evidence>
<dbReference type="Proteomes" id="UP001060085">
    <property type="component" value="Linkage Group LG06"/>
</dbReference>
<accession>A0ACC0AET7</accession>
<name>A0ACC0AET7_CATRO</name>
<dbReference type="EMBL" id="CM044706">
    <property type="protein sequence ID" value="KAI5657953.1"/>
    <property type="molecule type" value="Genomic_DNA"/>
</dbReference>
<keyword evidence="2" id="KW-1185">Reference proteome</keyword>